<keyword evidence="1" id="KW-0812">Transmembrane</keyword>
<keyword evidence="1" id="KW-1133">Transmembrane helix</keyword>
<dbReference type="RefSeq" id="WP_361703082.1">
    <property type="nucleotide sequence ID" value="NZ_JBEZVE010000008.1"/>
</dbReference>
<protein>
    <recommendedName>
        <fullName evidence="4">PH (Pleckstrin Homology) domain-containing protein</fullName>
    </recommendedName>
</protein>
<sequence length="141" mass="15341">MEILPPRPVRVAYAAPWVVSAVGAVAYGAESPGALSWGAAAVVLALSATLTVRGYRIGVRCEADRLVVRGPLWTRAIPRQRIRAVTDFPAVRWETAAGRGRWTPVTAFMSGSDEFASLSEAKAQCVARLRRWARRSGHGRR</sequence>
<name>A0ABV2ZJ55_9ACTN</name>
<gene>
    <name evidence="2" type="ORF">AB0E89_17525</name>
</gene>
<evidence type="ECO:0000313" key="3">
    <source>
        <dbReference type="Proteomes" id="UP001550739"/>
    </source>
</evidence>
<evidence type="ECO:0000256" key="1">
    <source>
        <dbReference type="SAM" id="Phobius"/>
    </source>
</evidence>
<proteinExistence type="predicted"/>
<feature type="transmembrane region" description="Helical" evidence="1">
    <location>
        <begin position="12"/>
        <end position="29"/>
    </location>
</feature>
<reference evidence="2 3" key="1">
    <citation type="submission" date="2024-06" db="EMBL/GenBank/DDBJ databases">
        <title>The Natural Products Discovery Center: Release of the First 8490 Sequenced Strains for Exploring Actinobacteria Biosynthetic Diversity.</title>
        <authorList>
            <person name="Kalkreuter E."/>
            <person name="Kautsar S.A."/>
            <person name="Yang D."/>
            <person name="Bader C.D."/>
            <person name="Teijaro C.N."/>
            <person name="Fluegel L."/>
            <person name="Davis C.M."/>
            <person name="Simpson J.R."/>
            <person name="Lauterbach L."/>
            <person name="Steele A.D."/>
            <person name="Gui C."/>
            <person name="Meng S."/>
            <person name="Li G."/>
            <person name="Viehrig K."/>
            <person name="Ye F."/>
            <person name="Su P."/>
            <person name="Kiefer A.F."/>
            <person name="Nichols A."/>
            <person name="Cepeda A.J."/>
            <person name="Yan W."/>
            <person name="Fan B."/>
            <person name="Jiang Y."/>
            <person name="Adhikari A."/>
            <person name="Zheng C.-J."/>
            <person name="Schuster L."/>
            <person name="Cowan T.M."/>
            <person name="Smanski M.J."/>
            <person name="Chevrette M.G."/>
            <person name="De Carvalho L.P.S."/>
            <person name="Shen B."/>
        </authorList>
    </citation>
    <scope>NUCLEOTIDE SEQUENCE [LARGE SCALE GENOMIC DNA]</scope>
    <source>
        <strain evidence="2 3">NPDC033843</strain>
    </source>
</reference>
<accession>A0ABV2ZJ55</accession>
<keyword evidence="3" id="KW-1185">Reference proteome</keyword>
<comment type="caution">
    <text evidence="2">The sequence shown here is derived from an EMBL/GenBank/DDBJ whole genome shotgun (WGS) entry which is preliminary data.</text>
</comment>
<organism evidence="2 3">
    <name type="scientific">Streptomyces sp. 900129855</name>
    <dbReference type="NCBI Taxonomy" id="3155129"/>
    <lineage>
        <taxon>Bacteria</taxon>
        <taxon>Bacillati</taxon>
        <taxon>Actinomycetota</taxon>
        <taxon>Actinomycetes</taxon>
        <taxon>Kitasatosporales</taxon>
        <taxon>Streptomycetaceae</taxon>
        <taxon>Streptomyces</taxon>
    </lineage>
</organism>
<feature type="transmembrane region" description="Helical" evidence="1">
    <location>
        <begin position="35"/>
        <end position="55"/>
    </location>
</feature>
<evidence type="ECO:0000313" key="2">
    <source>
        <dbReference type="EMBL" id="MEU3782343.1"/>
    </source>
</evidence>
<evidence type="ECO:0008006" key="4">
    <source>
        <dbReference type="Google" id="ProtNLM"/>
    </source>
</evidence>
<keyword evidence="1" id="KW-0472">Membrane</keyword>
<dbReference type="Proteomes" id="UP001550739">
    <property type="component" value="Unassembled WGS sequence"/>
</dbReference>
<dbReference type="EMBL" id="JBEZVE010000008">
    <property type="protein sequence ID" value="MEU3782343.1"/>
    <property type="molecule type" value="Genomic_DNA"/>
</dbReference>